<dbReference type="RefSeq" id="XP_040713412.1">
    <property type="nucleotide sequence ID" value="XM_040860668.1"/>
</dbReference>
<reference evidence="1 2" key="1">
    <citation type="submission" date="2016-07" db="EMBL/GenBank/DDBJ databases">
        <title>Pervasive Adenine N6-methylation of Active Genes in Fungi.</title>
        <authorList>
            <consortium name="DOE Joint Genome Institute"/>
            <person name="Mondo S.J."/>
            <person name="Dannebaum R.O."/>
            <person name="Kuo R.C."/>
            <person name="Labutti K."/>
            <person name="Haridas S."/>
            <person name="Kuo A."/>
            <person name="Salamov A."/>
            <person name="Ahrendt S.R."/>
            <person name="Lipzen A."/>
            <person name="Sullivan W."/>
            <person name="Andreopoulos W.B."/>
            <person name="Clum A."/>
            <person name="Lindquist E."/>
            <person name="Daum C."/>
            <person name="Ramamoorthy G.K."/>
            <person name="Gryganskyi A."/>
            <person name="Culley D."/>
            <person name="Magnuson J.K."/>
            <person name="James T.Y."/>
            <person name="O'Malley M.A."/>
            <person name="Stajich J.E."/>
            <person name="Spatafora J.W."/>
            <person name="Visel A."/>
            <person name="Grigoriev I.V."/>
        </authorList>
    </citation>
    <scope>NUCLEOTIDE SEQUENCE [LARGE SCALE GENOMIC DNA]</scope>
    <source>
        <strain evidence="1 2">CBS 129021</strain>
    </source>
</reference>
<accession>A0A1Y2DRM6</accession>
<evidence type="ECO:0000313" key="1">
    <source>
        <dbReference type="EMBL" id="ORY61335.1"/>
    </source>
</evidence>
<dbReference type="Proteomes" id="UP000193689">
    <property type="component" value="Unassembled WGS sequence"/>
</dbReference>
<gene>
    <name evidence="1" type="ORF">BCR38DRAFT_439924</name>
</gene>
<dbReference type="GeneID" id="63776880"/>
<dbReference type="AlphaFoldDB" id="A0A1Y2DRM6"/>
<dbReference type="EMBL" id="MCFJ01000010">
    <property type="protein sequence ID" value="ORY61335.1"/>
    <property type="molecule type" value="Genomic_DNA"/>
</dbReference>
<evidence type="ECO:0000313" key="2">
    <source>
        <dbReference type="Proteomes" id="UP000193689"/>
    </source>
</evidence>
<proteinExistence type="predicted"/>
<dbReference type="InParanoid" id="A0A1Y2DRM6"/>
<sequence>MADTKHRRPACRDKCADICGDCRAEGDGGVGTLARVYIGVSNVSNVLLPRRLKVNTAGQ</sequence>
<name>A0A1Y2DRM6_9PEZI</name>
<comment type="caution">
    <text evidence="1">The sequence shown here is derived from an EMBL/GenBank/DDBJ whole genome shotgun (WGS) entry which is preliminary data.</text>
</comment>
<organism evidence="1 2">
    <name type="scientific">Pseudomassariella vexata</name>
    <dbReference type="NCBI Taxonomy" id="1141098"/>
    <lineage>
        <taxon>Eukaryota</taxon>
        <taxon>Fungi</taxon>
        <taxon>Dikarya</taxon>
        <taxon>Ascomycota</taxon>
        <taxon>Pezizomycotina</taxon>
        <taxon>Sordariomycetes</taxon>
        <taxon>Xylariomycetidae</taxon>
        <taxon>Amphisphaeriales</taxon>
        <taxon>Pseudomassariaceae</taxon>
        <taxon>Pseudomassariella</taxon>
    </lineage>
</organism>
<protein>
    <submittedName>
        <fullName evidence="1">Uncharacterized protein</fullName>
    </submittedName>
</protein>
<keyword evidence="2" id="KW-1185">Reference proteome</keyword>